<proteinExistence type="predicted"/>
<keyword evidence="4" id="KW-1185">Reference proteome</keyword>
<name>A0A6A6WZP8_9PLEO</name>
<sequence length="396" mass="44235">MLGNMDAALQRGNRRRPYKRKLTEKRRAQNRVAQQTYREKRKKRLEIAEKADATSLTSNEKTERHATSNVSSRSHATSSYDFSDTSFEDSICHIAETNIEDHEGGRADSSASSINIFTPLQSTEIPKKGIGTINTDVSVSESLSPNMCTIDVVKHVLEQEPGDDVDGLMDFAITKQLDLKTIILAGLKALAPQKGSSVVCQIVDPGPGRSPSSQTSHQPVFPSPDVVPFLPSPLGNGISLRRQALREVYYQNAQAIGLSLEDIMLPGCSSPFSAPLSTPLTSIPASSVPPDLRPTPSQLQFSHHAFIDLIPFPWFRDRVIVLSSLDPPAFDRAELKLDILNGGLVCWKSRARGAGQPWDRRSWEIAPWFLEKWGWLIEERRQVEEQSRWWRELRGE</sequence>
<feature type="compositionally biased region" description="Polar residues" evidence="1">
    <location>
        <begin position="67"/>
        <end position="82"/>
    </location>
</feature>
<dbReference type="CDD" id="cd14688">
    <property type="entry name" value="bZIP_YAP"/>
    <property type="match status" value="1"/>
</dbReference>
<accession>A0A6A6WZP8</accession>
<organism evidence="3 4">
    <name type="scientific">Melanomma pulvis-pyrius CBS 109.77</name>
    <dbReference type="NCBI Taxonomy" id="1314802"/>
    <lineage>
        <taxon>Eukaryota</taxon>
        <taxon>Fungi</taxon>
        <taxon>Dikarya</taxon>
        <taxon>Ascomycota</taxon>
        <taxon>Pezizomycotina</taxon>
        <taxon>Dothideomycetes</taxon>
        <taxon>Pleosporomycetidae</taxon>
        <taxon>Pleosporales</taxon>
        <taxon>Melanommataceae</taxon>
        <taxon>Melanomma</taxon>
    </lineage>
</organism>
<protein>
    <recommendedName>
        <fullName evidence="2">BZIP domain-containing protein</fullName>
    </recommendedName>
</protein>
<dbReference type="AlphaFoldDB" id="A0A6A6WZP8"/>
<dbReference type="InterPro" id="IPR021833">
    <property type="entry name" value="DUF3425"/>
</dbReference>
<dbReference type="Proteomes" id="UP000799757">
    <property type="component" value="Unassembled WGS sequence"/>
</dbReference>
<dbReference type="PANTHER" id="PTHR38116">
    <property type="entry name" value="CHROMOSOME 7, WHOLE GENOME SHOTGUN SEQUENCE"/>
    <property type="match status" value="1"/>
</dbReference>
<gene>
    <name evidence="3" type="ORF">K505DRAFT_420514</name>
</gene>
<feature type="domain" description="BZIP" evidence="2">
    <location>
        <begin position="25"/>
        <end position="40"/>
    </location>
</feature>
<dbReference type="GO" id="GO:0003700">
    <property type="term" value="F:DNA-binding transcription factor activity"/>
    <property type="evidence" value="ECO:0007669"/>
    <property type="project" value="InterPro"/>
</dbReference>
<dbReference type="OrthoDB" id="5973539at2759"/>
<feature type="region of interest" description="Disordered" evidence="1">
    <location>
        <begin position="1"/>
        <end position="82"/>
    </location>
</feature>
<dbReference type="PROSITE" id="PS00036">
    <property type="entry name" value="BZIP_BASIC"/>
    <property type="match status" value="1"/>
</dbReference>
<evidence type="ECO:0000313" key="4">
    <source>
        <dbReference type="Proteomes" id="UP000799757"/>
    </source>
</evidence>
<evidence type="ECO:0000256" key="1">
    <source>
        <dbReference type="SAM" id="MobiDB-lite"/>
    </source>
</evidence>
<dbReference type="InterPro" id="IPR004827">
    <property type="entry name" value="bZIP"/>
</dbReference>
<evidence type="ECO:0000313" key="3">
    <source>
        <dbReference type="EMBL" id="KAF2789394.1"/>
    </source>
</evidence>
<feature type="compositionally biased region" description="Basic residues" evidence="1">
    <location>
        <begin position="12"/>
        <end position="24"/>
    </location>
</feature>
<reference evidence="3" key="1">
    <citation type="journal article" date="2020" name="Stud. Mycol.">
        <title>101 Dothideomycetes genomes: a test case for predicting lifestyles and emergence of pathogens.</title>
        <authorList>
            <person name="Haridas S."/>
            <person name="Albert R."/>
            <person name="Binder M."/>
            <person name="Bloem J."/>
            <person name="Labutti K."/>
            <person name="Salamov A."/>
            <person name="Andreopoulos B."/>
            <person name="Baker S."/>
            <person name="Barry K."/>
            <person name="Bills G."/>
            <person name="Bluhm B."/>
            <person name="Cannon C."/>
            <person name="Castanera R."/>
            <person name="Culley D."/>
            <person name="Daum C."/>
            <person name="Ezra D."/>
            <person name="Gonzalez J."/>
            <person name="Henrissat B."/>
            <person name="Kuo A."/>
            <person name="Liang C."/>
            <person name="Lipzen A."/>
            <person name="Lutzoni F."/>
            <person name="Magnuson J."/>
            <person name="Mondo S."/>
            <person name="Nolan M."/>
            <person name="Ohm R."/>
            <person name="Pangilinan J."/>
            <person name="Park H.-J."/>
            <person name="Ramirez L."/>
            <person name="Alfaro M."/>
            <person name="Sun H."/>
            <person name="Tritt A."/>
            <person name="Yoshinaga Y."/>
            <person name="Zwiers L.-H."/>
            <person name="Turgeon B."/>
            <person name="Goodwin S."/>
            <person name="Spatafora J."/>
            <person name="Crous P."/>
            <person name="Grigoriev I."/>
        </authorList>
    </citation>
    <scope>NUCLEOTIDE SEQUENCE</scope>
    <source>
        <strain evidence="3">CBS 109.77</strain>
    </source>
</reference>
<evidence type="ECO:0000259" key="2">
    <source>
        <dbReference type="PROSITE" id="PS00036"/>
    </source>
</evidence>
<dbReference type="Pfam" id="PF11905">
    <property type="entry name" value="DUF3425"/>
    <property type="match status" value="1"/>
</dbReference>
<dbReference type="EMBL" id="MU002141">
    <property type="protein sequence ID" value="KAF2789394.1"/>
    <property type="molecule type" value="Genomic_DNA"/>
</dbReference>
<dbReference type="PANTHER" id="PTHR38116:SF8">
    <property type="entry name" value="BZIP DOMAIN-CONTAINING PROTEIN"/>
    <property type="match status" value="1"/>
</dbReference>